<reference evidence="7" key="1">
    <citation type="submission" date="2025-08" db="UniProtKB">
        <authorList>
            <consortium name="RefSeq"/>
        </authorList>
    </citation>
    <scope>IDENTIFICATION</scope>
</reference>
<dbReference type="PANTHER" id="PTHR46290:SF1">
    <property type="entry name" value="DI-N-ACETYLCHITOBIASE"/>
    <property type="match status" value="1"/>
</dbReference>
<feature type="signal peptide" evidence="4">
    <location>
        <begin position="1"/>
        <end position="24"/>
    </location>
</feature>
<dbReference type="GeneID" id="101850491"/>
<evidence type="ECO:0000313" key="7">
    <source>
        <dbReference type="RefSeq" id="XP_005102562.1"/>
    </source>
</evidence>
<keyword evidence="1" id="KW-0378">Hydrolase</keyword>
<dbReference type="InterPro" id="IPR001223">
    <property type="entry name" value="Glyco_hydro18_cat"/>
</dbReference>
<feature type="transmembrane region" description="Helical" evidence="3">
    <location>
        <begin position="404"/>
        <end position="426"/>
    </location>
</feature>
<evidence type="ECO:0000256" key="3">
    <source>
        <dbReference type="SAM" id="Phobius"/>
    </source>
</evidence>
<dbReference type="Proteomes" id="UP000694888">
    <property type="component" value="Unplaced"/>
</dbReference>
<dbReference type="InterPro" id="IPR029070">
    <property type="entry name" value="Chitinase_insertion_sf"/>
</dbReference>
<dbReference type="Gene3D" id="3.20.20.80">
    <property type="entry name" value="Glycosidases"/>
    <property type="match status" value="1"/>
</dbReference>
<organism evidence="6 7">
    <name type="scientific">Aplysia californica</name>
    <name type="common">California sea hare</name>
    <dbReference type="NCBI Taxonomy" id="6500"/>
    <lineage>
        <taxon>Eukaryota</taxon>
        <taxon>Metazoa</taxon>
        <taxon>Spiralia</taxon>
        <taxon>Lophotrochozoa</taxon>
        <taxon>Mollusca</taxon>
        <taxon>Gastropoda</taxon>
        <taxon>Heterobranchia</taxon>
        <taxon>Euthyneura</taxon>
        <taxon>Tectipleura</taxon>
        <taxon>Aplysiida</taxon>
        <taxon>Aplysioidea</taxon>
        <taxon>Aplysiidae</taxon>
        <taxon>Aplysia</taxon>
    </lineage>
</organism>
<evidence type="ECO:0000256" key="4">
    <source>
        <dbReference type="SAM" id="SignalP"/>
    </source>
</evidence>
<evidence type="ECO:0000256" key="1">
    <source>
        <dbReference type="ARBA" id="ARBA00022801"/>
    </source>
</evidence>
<feature type="domain" description="GH18" evidence="5">
    <location>
        <begin position="110"/>
        <end position="356"/>
    </location>
</feature>
<gene>
    <name evidence="7" type="primary">LOC101850491</name>
</gene>
<evidence type="ECO:0000313" key="6">
    <source>
        <dbReference type="Proteomes" id="UP000694888"/>
    </source>
</evidence>
<dbReference type="RefSeq" id="XP_005102562.1">
    <property type="nucleotide sequence ID" value="XM_005102505.3"/>
</dbReference>
<keyword evidence="3" id="KW-0472">Membrane</keyword>
<dbReference type="InterPro" id="IPR017853">
    <property type="entry name" value="GH"/>
</dbReference>
<keyword evidence="6" id="KW-1185">Reference proteome</keyword>
<dbReference type="Gene3D" id="3.10.50.10">
    <property type="match status" value="1"/>
</dbReference>
<evidence type="ECO:0000259" key="5">
    <source>
        <dbReference type="Pfam" id="PF00704"/>
    </source>
</evidence>
<proteinExistence type="predicted"/>
<dbReference type="InterPro" id="IPR051887">
    <property type="entry name" value="GH18_Domain-Containing"/>
</dbReference>
<protein>
    <submittedName>
        <fullName evidence="7">Di-N-acetylchitobiase</fullName>
    </submittedName>
</protein>
<accession>A0ABM0JVK4</accession>
<dbReference type="SUPFAM" id="SSF51445">
    <property type="entry name" value="(Trans)glycosidases"/>
    <property type="match status" value="1"/>
</dbReference>
<feature type="chain" id="PRO_5046692370" evidence="4">
    <location>
        <begin position="25"/>
        <end position="455"/>
    </location>
</feature>
<sequence>MELSMSSRMLLAVMLMWLVPLARSAQCPCKDAKDCDYHTRDSHPNKEVFVFNKGTTSVSRWHWKSFTALIAPADFDINQKDQASTMCITHGNDRKFGISVKMDLTGSLNSSDEKAGEWLSSAVQRQREWHADILNVDLVPYFLSDVNSTKEDHSQLALILKKLRDSLNKNTSHIIEVSCMAPWKPPCAETSNTCDFSWISMDACDYFVLNGDSFLDVGGDVCRAGATIPLPKLYYGMNEYQAHQVPLNRMILGVPWHGFDYTCSSFGNDVCTAEKNDQEDSSNGKCDFKKKFVSFGDIMANYNEEYRLREYNDMDNAPFFNYKDNATQHQVWFEDAASLKSKYRLVVELKLRGVAVMYGDDLVSLTTPETLVNDGVMWSWVAHGVLLETAHKPEKTDLHTADTVAGVGVGCLLLGVFLGVLFTCLATKKRVKKPKPAFHRDGGGMDDFVDEDPDL</sequence>
<name>A0ABM0JVK4_APLCA</name>
<keyword evidence="4" id="KW-0732">Signal</keyword>
<dbReference type="Pfam" id="PF00704">
    <property type="entry name" value="Glyco_hydro_18"/>
    <property type="match status" value="1"/>
</dbReference>
<keyword evidence="3" id="KW-0812">Transmembrane</keyword>
<keyword evidence="2" id="KW-0326">Glycosidase</keyword>
<keyword evidence="3" id="KW-1133">Transmembrane helix</keyword>
<dbReference type="PANTHER" id="PTHR46290">
    <property type="entry name" value="DI-N-ACETYLCHITOBIASE"/>
    <property type="match status" value="1"/>
</dbReference>
<evidence type="ECO:0000256" key="2">
    <source>
        <dbReference type="ARBA" id="ARBA00023295"/>
    </source>
</evidence>